<evidence type="ECO:0000313" key="1">
    <source>
        <dbReference type="EMBL" id="GAF74372.1"/>
    </source>
</evidence>
<sequence length="112" mass="12955">MDVTGSIDTKDPNYTNKEVRRIYEDLFGSSLFDRVEHTLYDVVRLFEGKYPGYHKCDTRYHDLEHTLQAYLAAARIIDGLIRETPARMPQEFAVLSLIGTIGHDTGFIKETW</sequence>
<proteinExistence type="predicted"/>
<comment type="caution">
    <text evidence="1">The sequence shown here is derived from an EMBL/GenBank/DDBJ whole genome shotgun (WGS) entry which is preliminary data.</text>
</comment>
<accession>X0SEN5</accession>
<feature type="non-terminal residue" evidence="1">
    <location>
        <position position="112"/>
    </location>
</feature>
<dbReference type="EMBL" id="BARS01008130">
    <property type="protein sequence ID" value="GAF74372.1"/>
    <property type="molecule type" value="Genomic_DNA"/>
</dbReference>
<gene>
    <name evidence="1" type="ORF">S01H1_15567</name>
</gene>
<protein>
    <recommendedName>
        <fullName evidence="2">HD domain-containing protein</fullName>
    </recommendedName>
</protein>
<organism evidence="1">
    <name type="scientific">marine sediment metagenome</name>
    <dbReference type="NCBI Taxonomy" id="412755"/>
    <lineage>
        <taxon>unclassified sequences</taxon>
        <taxon>metagenomes</taxon>
        <taxon>ecological metagenomes</taxon>
    </lineage>
</organism>
<dbReference type="AlphaFoldDB" id="X0SEN5"/>
<reference evidence="1" key="1">
    <citation type="journal article" date="2014" name="Front. Microbiol.">
        <title>High frequency of phylogenetically diverse reductive dehalogenase-homologous genes in deep subseafloor sedimentary metagenomes.</title>
        <authorList>
            <person name="Kawai M."/>
            <person name="Futagami T."/>
            <person name="Toyoda A."/>
            <person name="Takaki Y."/>
            <person name="Nishi S."/>
            <person name="Hori S."/>
            <person name="Arai W."/>
            <person name="Tsubouchi T."/>
            <person name="Morono Y."/>
            <person name="Uchiyama I."/>
            <person name="Ito T."/>
            <person name="Fujiyama A."/>
            <person name="Inagaki F."/>
            <person name="Takami H."/>
        </authorList>
    </citation>
    <scope>NUCLEOTIDE SEQUENCE</scope>
    <source>
        <strain evidence="1">Expedition CK06-06</strain>
    </source>
</reference>
<name>X0SEN5_9ZZZZ</name>
<evidence type="ECO:0008006" key="2">
    <source>
        <dbReference type="Google" id="ProtNLM"/>
    </source>
</evidence>